<dbReference type="GO" id="GO:0009264">
    <property type="term" value="P:deoxyribonucleotide catabolic process"/>
    <property type="evidence" value="ECO:0007669"/>
    <property type="project" value="UniProtKB-UniRule"/>
</dbReference>
<dbReference type="Proteomes" id="UP000037660">
    <property type="component" value="Unassembled WGS sequence"/>
</dbReference>
<comment type="pathway">
    <text evidence="1">Carbohydrate degradation; 2-deoxy-D-ribose 1-phosphate degradation; D-glyceraldehyde 3-phosphate and acetaldehyde from 2-deoxy-alpha-D-ribose 1-phosphate: step 2/2.</text>
</comment>
<evidence type="ECO:0000256" key="6">
    <source>
        <dbReference type="ARBA" id="ARBA00048791"/>
    </source>
</evidence>
<evidence type="ECO:0000313" key="8">
    <source>
        <dbReference type="EMBL" id="GAP36248.1"/>
    </source>
</evidence>
<dbReference type="EMBL" id="BBYR01000033">
    <property type="protein sequence ID" value="GAP36248.1"/>
    <property type="molecule type" value="Genomic_DNA"/>
</dbReference>
<evidence type="ECO:0000256" key="7">
    <source>
        <dbReference type="NCBIfam" id="TIGR00126"/>
    </source>
</evidence>
<dbReference type="EC" id="4.1.2.4" evidence="3 7"/>
<evidence type="ECO:0000256" key="5">
    <source>
        <dbReference type="ARBA" id="ARBA00023270"/>
    </source>
</evidence>
<dbReference type="SMART" id="SM01133">
    <property type="entry name" value="DeoC"/>
    <property type="match status" value="1"/>
</dbReference>
<evidence type="ECO:0000313" key="9">
    <source>
        <dbReference type="Proteomes" id="UP000037660"/>
    </source>
</evidence>
<dbReference type="InterPro" id="IPR013785">
    <property type="entry name" value="Aldolase_TIM"/>
</dbReference>
<sequence>MTASAPLPADPAAAAPQALPPAFSDREAAALALRCLDLTSLREDDTAERIVALAERARTPHGAPAALCVYPAWLQTARAALDARGLRAVRLATVVNFPRGESPVGTVCDEVAAARAAGADEIDVVLPWRALQAGDEAGPAALLAAVRTACGPQPLKVILETGELETPDAIARASRVALAAGADFLKTSTGKTARHATPEAAAVMLAEIDQARSAGGRPCGLKVSGGVAGLAEVQTYLALAARHLGRASLGPGNFRFGASSLLPALLAVLDGGAATPAAPGGY</sequence>
<name>A0A0K8P0T8_PISS1</name>
<dbReference type="GO" id="GO:0005737">
    <property type="term" value="C:cytoplasm"/>
    <property type="evidence" value="ECO:0007669"/>
    <property type="project" value="InterPro"/>
</dbReference>
<reference evidence="9" key="1">
    <citation type="submission" date="2015-07" db="EMBL/GenBank/DDBJ databases">
        <title>Discovery of a poly(ethylene terephthalate assimilation.</title>
        <authorList>
            <person name="Yoshida S."/>
            <person name="Hiraga K."/>
            <person name="Takehana T."/>
            <person name="Taniguchi I."/>
            <person name="Yamaji H."/>
            <person name="Maeda Y."/>
            <person name="Toyohara K."/>
            <person name="Miyamoto K."/>
            <person name="Kimura Y."/>
            <person name="Oda K."/>
        </authorList>
    </citation>
    <scope>NUCLEOTIDE SEQUENCE [LARGE SCALE GENOMIC DNA]</scope>
    <source>
        <strain evidence="9">NBRC 110686 / TISTR 2288 / 201-F6</strain>
    </source>
</reference>
<dbReference type="Pfam" id="PF01791">
    <property type="entry name" value="DeoC"/>
    <property type="match status" value="1"/>
</dbReference>
<keyword evidence="5" id="KW-0704">Schiff base</keyword>
<dbReference type="InterPro" id="IPR002915">
    <property type="entry name" value="DeoC/FbaB/LacD_aldolase"/>
</dbReference>
<organism evidence="8 9">
    <name type="scientific">Piscinibacter sakaiensis</name>
    <name type="common">Ideonella sakaiensis</name>
    <dbReference type="NCBI Taxonomy" id="1547922"/>
    <lineage>
        <taxon>Bacteria</taxon>
        <taxon>Pseudomonadati</taxon>
        <taxon>Pseudomonadota</taxon>
        <taxon>Betaproteobacteria</taxon>
        <taxon>Burkholderiales</taxon>
        <taxon>Sphaerotilaceae</taxon>
        <taxon>Piscinibacter</taxon>
    </lineage>
</organism>
<gene>
    <name evidence="8" type="ORF">ISF6_2088</name>
</gene>
<comment type="catalytic activity">
    <reaction evidence="6">
        <text>2-deoxy-D-ribose 5-phosphate = D-glyceraldehyde 3-phosphate + acetaldehyde</text>
        <dbReference type="Rhea" id="RHEA:12821"/>
        <dbReference type="ChEBI" id="CHEBI:15343"/>
        <dbReference type="ChEBI" id="CHEBI:59776"/>
        <dbReference type="ChEBI" id="CHEBI:62877"/>
        <dbReference type="EC" id="4.1.2.4"/>
    </reaction>
</comment>
<dbReference type="GO" id="GO:0004139">
    <property type="term" value="F:deoxyribose-phosphate aldolase activity"/>
    <property type="evidence" value="ECO:0007669"/>
    <property type="project" value="UniProtKB-UniRule"/>
</dbReference>
<keyword evidence="4 8" id="KW-0456">Lyase</keyword>
<dbReference type="GO" id="GO:0016052">
    <property type="term" value="P:carbohydrate catabolic process"/>
    <property type="evidence" value="ECO:0007669"/>
    <property type="project" value="TreeGrafter"/>
</dbReference>
<dbReference type="PIRSF" id="PIRSF001357">
    <property type="entry name" value="DeoC"/>
    <property type="match status" value="1"/>
</dbReference>
<evidence type="ECO:0000256" key="2">
    <source>
        <dbReference type="ARBA" id="ARBA00009473"/>
    </source>
</evidence>
<dbReference type="NCBIfam" id="TIGR00126">
    <property type="entry name" value="deoC"/>
    <property type="match status" value="1"/>
</dbReference>
<dbReference type="Gene3D" id="3.20.20.70">
    <property type="entry name" value="Aldolase class I"/>
    <property type="match status" value="1"/>
</dbReference>
<dbReference type="SUPFAM" id="SSF51569">
    <property type="entry name" value="Aldolase"/>
    <property type="match status" value="1"/>
</dbReference>
<comment type="caution">
    <text evidence="8">The sequence shown here is derived from an EMBL/GenBank/DDBJ whole genome shotgun (WGS) entry which is preliminary data.</text>
</comment>
<dbReference type="PANTHER" id="PTHR10889">
    <property type="entry name" value="DEOXYRIBOSE-PHOSPHATE ALDOLASE"/>
    <property type="match status" value="1"/>
</dbReference>
<protein>
    <recommendedName>
        <fullName evidence="3 7">Deoxyribose-phosphate aldolase</fullName>
        <ecNumber evidence="3 7">4.1.2.4</ecNumber>
    </recommendedName>
</protein>
<evidence type="ECO:0000256" key="3">
    <source>
        <dbReference type="ARBA" id="ARBA00012515"/>
    </source>
</evidence>
<dbReference type="InterPro" id="IPR011343">
    <property type="entry name" value="DeoC"/>
</dbReference>
<accession>A0A0K8P0T8</accession>
<dbReference type="AlphaFoldDB" id="A0A0K8P0T8"/>
<evidence type="ECO:0000256" key="4">
    <source>
        <dbReference type="ARBA" id="ARBA00023239"/>
    </source>
</evidence>
<dbReference type="PANTHER" id="PTHR10889:SF3">
    <property type="entry name" value="DEOXYRIBOSE-PHOSPHATE ALDOLASE"/>
    <property type="match status" value="1"/>
</dbReference>
<evidence type="ECO:0000256" key="1">
    <source>
        <dbReference type="ARBA" id="ARBA00004816"/>
    </source>
</evidence>
<comment type="similarity">
    <text evidence="2">Belongs to the DeoC/FbaB aldolase family. DeoC type 2 subfamily.</text>
</comment>
<dbReference type="STRING" id="1547922.ISF6_2088"/>
<proteinExistence type="inferred from homology"/>
<keyword evidence="9" id="KW-1185">Reference proteome</keyword>
<reference evidence="8 9" key="2">
    <citation type="journal article" date="2016" name="Science">
        <title>A bacterium that degrades and assimilates poly(ethylene terephthalate).</title>
        <authorList>
            <person name="Yoshida S."/>
            <person name="Hiraga K."/>
            <person name="Takehana T."/>
            <person name="Taniguchi I."/>
            <person name="Yamaji H."/>
            <person name="Maeda Y."/>
            <person name="Toyohara K."/>
            <person name="Miyamoto K."/>
            <person name="Kimura Y."/>
            <person name="Oda K."/>
        </authorList>
    </citation>
    <scope>NUCLEOTIDE SEQUENCE [LARGE SCALE GENOMIC DNA]</scope>
    <source>
        <strain evidence="9">NBRC 110686 / TISTR 2288 / 201-F6</strain>
    </source>
</reference>